<dbReference type="Pfam" id="PF05673">
    <property type="entry name" value="DUF815"/>
    <property type="match status" value="1"/>
</dbReference>
<evidence type="ECO:0000313" key="2">
    <source>
        <dbReference type="Proteomes" id="UP000433181"/>
    </source>
</evidence>
<keyword evidence="1" id="KW-0067">ATP-binding</keyword>
<dbReference type="CDD" id="cd00009">
    <property type="entry name" value="AAA"/>
    <property type="match status" value="1"/>
</dbReference>
<dbReference type="RefSeq" id="WP_154407752.1">
    <property type="nucleotide sequence ID" value="NZ_VUNR01000027.1"/>
</dbReference>
<keyword evidence="2" id="KW-1185">Reference proteome</keyword>
<reference evidence="1 2" key="1">
    <citation type="submission" date="2019-08" db="EMBL/GenBank/DDBJ databases">
        <title>In-depth cultivation of the pig gut microbiome towards novel bacterial diversity and tailored functional studies.</title>
        <authorList>
            <person name="Wylensek D."/>
            <person name="Hitch T.C.A."/>
            <person name="Clavel T."/>
        </authorList>
    </citation>
    <scope>NUCLEOTIDE SEQUENCE [LARGE SCALE GENOMIC DNA]</scope>
    <source>
        <strain evidence="1 2">WCA-693-APC-5D-A</strain>
    </source>
</reference>
<dbReference type="GeneID" id="96779532"/>
<dbReference type="Gene3D" id="3.40.50.300">
    <property type="entry name" value="P-loop containing nucleotide triphosphate hydrolases"/>
    <property type="match status" value="1"/>
</dbReference>
<dbReference type="SUPFAM" id="SSF52540">
    <property type="entry name" value="P-loop containing nucleoside triphosphate hydrolases"/>
    <property type="match status" value="1"/>
</dbReference>
<dbReference type="GO" id="GO:0005524">
    <property type="term" value="F:ATP binding"/>
    <property type="evidence" value="ECO:0007669"/>
    <property type="project" value="UniProtKB-KW"/>
</dbReference>
<dbReference type="InterPro" id="IPR027417">
    <property type="entry name" value="P-loop_NTPase"/>
</dbReference>
<proteinExistence type="predicted"/>
<name>A0A6I2UKP7_9FIRM</name>
<organism evidence="1 2">
    <name type="scientific">Anaerovibrio slackiae</name>
    <dbReference type="NCBI Taxonomy" id="2652309"/>
    <lineage>
        <taxon>Bacteria</taxon>
        <taxon>Bacillati</taxon>
        <taxon>Bacillota</taxon>
        <taxon>Negativicutes</taxon>
        <taxon>Selenomonadales</taxon>
        <taxon>Selenomonadaceae</taxon>
        <taxon>Anaerovibrio</taxon>
    </lineage>
</organism>
<accession>A0A6I2UKP7</accession>
<keyword evidence="1" id="KW-0547">Nucleotide-binding</keyword>
<comment type="caution">
    <text evidence="1">The sequence shown here is derived from an EMBL/GenBank/DDBJ whole genome shotgun (WGS) entry which is preliminary data.</text>
</comment>
<dbReference type="InterPro" id="IPR008533">
    <property type="entry name" value="DUF815"/>
</dbReference>
<dbReference type="PANTHER" id="PTHR42935:SF1">
    <property type="entry name" value="SLR0930 PROTEIN"/>
    <property type="match status" value="1"/>
</dbReference>
<protein>
    <submittedName>
        <fullName evidence="1">ATP-binding protein</fullName>
    </submittedName>
</protein>
<gene>
    <name evidence="1" type="ORF">FYJ84_11390</name>
</gene>
<dbReference type="EMBL" id="VUNR01000027">
    <property type="protein sequence ID" value="MSU09582.1"/>
    <property type="molecule type" value="Genomic_DNA"/>
</dbReference>
<dbReference type="Proteomes" id="UP000433181">
    <property type="component" value="Unassembled WGS sequence"/>
</dbReference>
<dbReference type="AlphaFoldDB" id="A0A6I2UKP7"/>
<evidence type="ECO:0000313" key="1">
    <source>
        <dbReference type="EMBL" id="MSU09582.1"/>
    </source>
</evidence>
<sequence>MVTLDLQNLLVCRNILKDKLVQELAEAVASPDDLSASHRFAGHLMEKAEQEGWSGNLIRALFLHLLSQEGCLAAKMAEAASGKIGTSLQDAFIHDMKKLLPALSEKAVDIVNVKLLDDYIPSLPQKLEATEYLERQLSGKATPEEITEAFLTYYARYGYGEIASYPAFCWNTKHQKLQGIRHFEAMDFEDIIAYKRQKEQLIGNTLAFIRRRPANNVLLVGSRGTGKSSGVKALAKAYYTDGLRLIQMQKSQLSDLPKIMASLRQYASKRFIIFFDDLSFEESDSDYKYLKSAIEGGVESRPENVLIYATSNRRHLIRETWRDRNDQQDEMFRNDSINETISLSDRFGLIITYLEPTQDEYLDIIDHYLQQEGISLDREELRILGHRWNLEHSGRSGRSARQFVTHYLGQMLDK</sequence>
<dbReference type="PANTHER" id="PTHR42935">
    <property type="entry name" value="SLR0930 PROTEIN"/>
    <property type="match status" value="1"/>
</dbReference>